<gene>
    <name evidence="2" type="ORF">E6C27_scaffold319G00020</name>
</gene>
<dbReference type="InterPro" id="IPR043502">
    <property type="entry name" value="DNA/RNA_pol_sf"/>
</dbReference>
<dbReference type="GO" id="GO:0008233">
    <property type="term" value="F:peptidase activity"/>
    <property type="evidence" value="ECO:0007669"/>
    <property type="project" value="UniProtKB-KW"/>
</dbReference>
<dbReference type="InterPro" id="IPR032567">
    <property type="entry name" value="RTL1-rel"/>
</dbReference>
<evidence type="ECO:0000313" key="3">
    <source>
        <dbReference type="Proteomes" id="UP000321393"/>
    </source>
</evidence>
<proteinExistence type="predicted"/>
<dbReference type="Gene3D" id="2.40.70.10">
    <property type="entry name" value="Acid Proteases"/>
    <property type="match status" value="1"/>
</dbReference>
<organism evidence="2 3">
    <name type="scientific">Cucumis melo var. makuwa</name>
    <name type="common">Oriental melon</name>
    <dbReference type="NCBI Taxonomy" id="1194695"/>
    <lineage>
        <taxon>Eukaryota</taxon>
        <taxon>Viridiplantae</taxon>
        <taxon>Streptophyta</taxon>
        <taxon>Embryophyta</taxon>
        <taxon>Tracheophyta</taxon>
        <taxon>Spermatophyta</taxon>
        <taxon>Magnoliopsida</taxon>
        <taxon>eudicotyledons</taxon>
        <taxon>Gunneridae</taxon>
        <taxon>Pentapetalae</taxon>
        <taxon>rosids</taxon>
        <taxon>fabids</taxon>
        <taxon>Cucurbitales</taxon>
        <taxon>Cucurbitaceae</taxon>
        <taxon>Benincaseae</taxon>
        <taxon>Cucumis</taxon>
    </lineage>
</organism>
<keyword evidence="2" id="KW-0645">Protease</keyword>
<dbReference type="Proteomes" id="UP000321393">
    <property type="component" value="Unassembled WGS sequence"/>
</dbReference>
<sequence>MFVGTIHLPLPRNPKFTSNKILADADAHLRRAIRFHLLQSFVTRQEKCCHVEVVGEAEELDVLSQKDNPLDHLLAYEVPERPKDNLEQFKESLYAKLLSVSIRYAKQQEFLNLEQGDITVKQYDFEFDMLSRFASNVVRNEAAKTDKFVSGLRLDLQGFVQAFRSTIHSDTTPGNRYESTRESGSVQGYRKREIAAAGKTLRELPACRSCGRSHGGCYLAGSGVCYKCRQPGHIADFYPQKLFGLPRTSLPHPSKEDYLLLLIRRPSKLVEPLSSILFVSIPFGEIMLSKEKIKACQLEVANHVLDVTLLVLDMRDFDLILGMDWMYANHASTSYSCKDVVFNTPLAASFKFKEAGTVVLPKVISAMKTNKLLNQGTWSILAIVIDTREPKVSLSFESMVREYPEVFPDELLGLPPPREIDFAIELEPDTIRISRALYRMAPAKLEELKVSLHELLDKGPRDVRGTIHLPLPTSPKFTSNKTLVASTAAHIRLTVHFCLLLFFVNHHFSLSTAASHLSDPCKPFVLSRVSRPSLSHRHKHRCTIDESFVQSLLHRSQTTTSVTANCLGRRSCYPFSTSFCRRLRPVIHRQLVCLVQFDRRSKSCRPPNSSSRLATSELFFASCHLPVVH</sequence>
<dbReference type="InterPro" id="IPR005162">
    <property type="entry name" value="Retrotrans_gag_dom"/>
</dbReference>
<keyword evidence="2" id="KW-0378">Hydrolase</keyword>
<dbReference type="SUPFAM" id="SSF56672">
    <property type="entry name" value="DNA/RNA polymerases"/>
    <property type="match status" value="1"/>
</dbReference>
<dbReference type="InterPro" id="IPR021109">
    <property type="entry name" value="Peptidase_aspartic_dom_sf"/>
</dbReference>
<evidence type="ECO:0000313" key="2">
    <source>
        <dbReference type="EMBL" id="KAA0055897.1"/>
    </source>
</evidence>
<dbReference type="OrthoDB" id="1749844at2759"/>
<name>A0A5A7UMS7_CUCMM</name>
<accession>A0A5A7UMS7</accession>
<dbReference type="EMBL" id="SSTE01008362">
    <property type="protein sequence ID" value="KAA0055897.1"/>
    <property type="molecule type" value="Genomic_DNA"/>
</dbReference>
<dbReference type="CDD" id="cd00303">
    <property type="entry name" value="retropepsin_like"/>
    <property type="match status" value="1"/>
</dbReference>
<comment type="caution">
    <text evidence="2">The sequence shown here is derived from an EMBL/GenBank/DDBJ whole genome shotgun (WGS) entry which is preliminary data.</text>
</comment>
<dbReference type="Pfam" id="PF08284">
    <property type="entry name" value="RVP_2"/>
    <property type="match status" value="1"/>
</dbReference>
<reference evidence="2 3" key="1">
    <citation type="submission" date="2019-08" db="EMBL/GenBank/DDBJ databases">
        <title>Draft genome sequences of two oriental melons (Cucumis melo L. var makuwa).</title>
        <authorList>
            <person name="Kwon S.-Y."/>
        </authorList>
    </citation>
    <scope>NUCLEOTIDE SEQUENCE [LARGE SCALE GENOMIC DNA]</scope>
    <source>
        <strain evidence="3">cv. SW 3</strain>
        <tissue evidence="2">Leaf</tissue>
    </source>
</reference>
<dbReference type="PANTHER" id="PTHR15503">
    <property type="entry name" value="LDOC1 RELATED"/>
    <property type="match status" value="1"/>
</dbReference>
<dbReference type="GO" id="GO:0006508">
    <property type="term" value="P:proteolysis"/>
    <property type="evidence" value="ECO:0007669"/>
    <property type="project" value="UniProtKB-KW"/>
</dbReference>
<protein>
    <submittedName>
        <fullName evidence="2">Gag protease polyprotein</fullName>
    </submittedName>
</protein>
<dbReference type="AlphaFoldDB" id="A0A5A7UMS7"/>
<evidence type="ECO:0000259" key="1">
    <source>
        <dbReference type="Pfam" id="PF03732"/>
    </source>
</evidence>
<dbReference type="PANTHER" id="PTHR15503:SF45">
    <property type="entry name" value="RNA-DIRECTED DNA POLYMERASE HOMOLOG"/>
    <property type="match status" value="1"/>
</dbReference>
<feature type="domain" description="Retrotransposon gag" evidence="1">
    <location>
        <begin position="84"/>
        <end position="153"/>
    </location>
</feature>
<dbReference type="Pfam" id="PF03732">
    <property type="entry name" value="Retrotrans_gag"/>
    <property type="match status" value="1"/>
</dbReference>